<feature type="binding site" evidence="8">
    <location>
        <position position="52"/>
    </location>
    <ligand>
        <name>Zn(2+)</name>
        <dbReference type="ChEBI" id="CHEBI:29105"/>
    </ligand>
</feature>
<feature type="domain" description="C2H2-type" evidence="10">
    <location>
        <begin position="400"/>
        <end position="427"/>
    </location>
</feature>
<dbReference type="SMART" id="SM00355">
    <property type="entry name" value="ZnF_C2H2"/>
    <property type="match status" value="7"/>
</dbReference>
<evidence type="ECO:0000256" key="8">
    <source>
        <dbReference type="PROSITE-ProRule" id="PRU01263"/>
    </source>
</evidence>
<dbReference type="AlphaFoldDB" id="A0AA39FM93"/>
<dbReference type="PROSITE" id="PS51915">
    <property type="entry name" value="ZAD"/>
    <property type="match status" value="1"/>
</dbReference>
<evidence type="ECO:0000259" key="11">
    <source>
        <dbReference type="PROSITE" id="PS51915"/>
    </source>
</evidence>
<dbReference type="Pfam" id="PF07776">
    <property type="entry name" value="zf-AD"/>
    <property type="match status" value="1"/>
</dbReference>
<dbReference type="PROSITE" id="PS50157">
    <property type="entry name" value="ZINC_FINGER_C2H2_2"/>
    <property type="match status" value="6"/>
</dbReference>
<dbReference type="PANTHER" id="PTHR24394:SF29">
    <property type="entry name" value="MYONEURIN"/>
    <property type="match status" value="1"/>
</dbReference>
<gene>
    <name evidence="12" type="ORF">PV328_005590</name>
</gene>
<keyword evidence="9" id="KW-1133">Transmembrane helix</keyword>
<dbReference type="Pfam" id="PF00096">
    <property type="entry name" value="zf-C2H2"/>
    <property type="match status" value="4"/>
</dbReference>
<evidence type="ECO:0000256" key="9">
    <source>
        <dbReference type="SAM" id="Phobius"/>
    </source>
</evidence>
<dbReference type="FunFam" id="3.30.160.60:FF:001498">
    <property type="entry name" value="Zinc finger protein 404"/>
    <property type="match status" value="1"/>
</dbReference>
<comment type="subcellular location">
    <subcellularLocation>
        <location evidence="1">Nucleus</location>
    </subcellularLocation>
</comment>
<keyword evidence="3" id="KW-0677">Repeat</keyword>
<protein>
    <recommendedName>
        <fullName evidence="14">Zinc finger protein</fullName>
    </recommendedName>
</protein>
<reference evidence="12" key="1">
    <citation type="journal article" date="2023" name="bioRxiv">
        <title>Scaffold-level genome assemblies of two parasitoid biocontrol wasps reveal the parthenogenesis mechanism and an associated novel virus.</title>
        <authorList>
            <person name="Inwood S."/>
            <person name="Skelly J."/>
            <person name="Guhlin J."/>
            <person name="Harrop T."/>
            <person name="Goldson S."/>
            <person name="Dearden P."/>
        </authorList>
    </citation>
    <scope>NUCLEOTIDE SEQUENCE</scope>
    <source>
        <strain evidence="12">Irish</strain>
        <tissue evidence="12">Whole body</tissue>
    </source>
</reference>
<feature type="binding site" evidence="8">
    <location>
        <position position="98"/>
    </location>
    <ligand>
        <name>Zn(2+)</name>
        <dbReference type="ChEBI" id="CHEBI:29105"/>
    </ligand>
</feature>
<evidence type="ECO:0000256" key="4">
    <source>
        <dbReference type="ARBA" id="ARBA00022771"/>
    </source>
</evidence>
<proteinExistence type="predicted"/>
<dbReference type="InterPro" id="IPR013087">
    <property type="entry name" value="Znf_C2H2_type"/>
</dbReference>
<dbReference type="FunFam" id="3.30.160.60:FF:000690">
    <property type="entry name" value="Zinc finger protein 354C"/>
    <property type="match status" value="1"/>
</dbReference>
<evidence type="ECO:0000256" key="6">
    <source>
        <dbReference type="ARBA" id="ARBA00023242"/>
    </source>
</evidence>
<feature type="binding site" evidence="8">
    <location>
        <position position="101"/>
    </location>
    <ligand>
        <name>Zn(2+)</name>
        <dbReference type="ChEBI" id="CHEBI:29105"/>
    </ligand>
</feature>
<evidence type="ECO:0000256" key="7">
    <source>
        <dbReference type="PROSITE-ProRule" id="PRU00042"/>
    </source>
</evidence>
<dbReference type="SUPFAM" id="SSF57667">
    <property type="entry name" value="beta-beta-alpha zinc fingers"/>
    <property type="match status" value="4"/>
</dbReference>
<feature type="domain" description="ZAD" evidence="11">
    <location>
        <begin position="47"/>
        <end position="125"/>
    </location>
</feature>
<dbReference type="EMBL" id="JAQQBS010000002">
    <property type="protein sequence ID" value="KAK0172245.1"/>
    <property type="molecule type" value="Genomic_DNA"/>
</dbReference>
<evidence type="ECO:0000256" key="5">
    <source>
        <dbReference type="ARBA" id="ARBA00022833"/>
    </source>
</evidence>
<dbReference type="GO" id="GO:0000785">
    <property type="term" value="C:chromatin"/>
    <property type="evidence" value="ECO:0007669"/>
    <property type="project" value="UniProtKB-ARBA"/>
</dbReference>
<feature type="domain" description="C2H2-type" evidence="10">
    <location>
        <begin position="428"/>
        <end position="455"/>
    </location>
</feature>
<name>A0AA39FM93_9HYME</name>
<evidence type="ECO:0000313" key="12">
    <source>
        <dbReference type="EMBL" id="KAK0172245.1"/>
    </source>
</evidence>
<accession>A0AA39FM93</accession>
<dbReference type="Gene3D" id="3.30.160.60">
    <property type="entry name" value="Classic Zinc Finger"/>
    <property type="match status" value="5"/>
</dbReference>
<feature type="domain" description="C2H2-type" evidence="10">
    <location>
        <begin position="344"/>
        <end position="367"/>
    </location>
</feature>
<evidence type="ECO:0008006" key="14">
    <source>
        <dbReference type="Google" id="ProtNLM"/>
    </source>
</evidence>
<dbReference type="Gene3D" id="3.40.1800.20">
    <property type="match status" value="1"/>
</dbReference>
<keyword evidence="9" id="KW-0812">Transmembrane</keyword>
<feature type="binding site" evidence="8">
    <location>
        <position position="49"/>
    </location>
    <ligand>
        <name>Zn(2+)</name>
        <dbReference type="ChEBI" id="CHEBI:29105"/>
    </ligand>
</feature>
<feature type="domain" description="C2H2-type" evidence="10">
    <location>
        <begin position="317"/>
        <end position="340"/>
    </location>
</feature>
<sequence length="480" mass="56506">MYRYIVVASMIFFVHFDLRFFSLSFLIFPHIYLEMALCLSNNRKLENICRICLKRDKIMSPIFDVINHKTNCNSLAQCITSIAHVEINESDDLPKTICWTCKKFIEQFYEFRAQVEISDKAMRSYLKLSQPNVQNVYKDALEINNSMKDIIHTFVMSSNENVQVPDVSDIIQSPKQINEIVKNECIENQENIENIEEITMAESDINCQLCLISFKSLNDLKNHVDEHCLITERRILNDKPIHNSITINENTRDNQLTNSPQQQSIETDKINVDHKIMERTNGLKTFINGMKLKCKYCYKSFSRLTLVMHSEKCRKKIVCDVCGKQFKNRSALRYHKATHTKTLLICEYCSKEFHNAQSFGIHVKRHTHGTRYHCEKCGKNYYTNSELTRHVQTHLDVRKHPCHLCEMSFMSQPELNRHLKYHNGVKPFECDICFKTYYESGHLKVHQRIHTGERPFVCKFCNKGFVTRSKLLRHTKIHEK</sequence>
<keyword evidence="9" id="KW-0472">Membrane</keyword>
<dbReference type="PROSITE" id="PS00028">
    <property type="entry name" value="ZINC_FINGER_C2H2_1"/>
    <property type="match status" value="6"/>
</dbReference>
<keyword evidence="5 8" id="KW-0862">Zinc</keyword>
<dbReference type="Proteomes" id="UP001168990">
    <property type="component" value="Unassembled WGS sequence"/>
</dbReference>
<feature type="domain" description="C2H2-type" evidence="10">
    <location>
        <begin position="372"/>
        <end position="399"/>
    </location>
</feature>
<reference evidence="12" key="2">
    <citation type="submission" date="2023-03" db="EMBL/GenBank/DDBJ databases">
        <authorList>
            <person name="Inwood S.N."/>
            <person name="Skelly J.G."/>
            <person name="Guhlin J."/>
            <person name="Harrop T.W.R."/>
            <person name="Goldson S.G."/>
            <person name="Dearden P.K."/>
        </authorList>
    </citation>
    <scope>NUCLEOTIDE SEQUENCE</scope>
    <source>
        <strain evidence="12">Irish</strain>
        <tissue evidence="12">Whole body</tissue>
    </source>
</reference>
<feature type="transmembrane region" description="Helical" evidence="9">
    <location>
        <begin position="12"/>
        <end position="33"/>
    </location>
</feature>
<dbReference type="GO" id="GO:0043565">
    <property type="term" value="F:sequence-specific DNA binding"/>
    <property type="evidence" value="ECO:0007669"/>
    <property type="project" value="UniProtKB-ARBA"/>
</dbReference>
<dbReference type="InterPro" id="IPR036236">
    <property type="entry name" value="Znf_C2H2_sf"/>
</dbReference>
<organism evidence="12 13">
    <name type="scientific">Microctonus aethiopoides</name>
    <dbReference type="NCBI Taxonomy" id="144406"/>
    <lineage>
        <taxon>Eukaryota</taxon>
        <taxon>Metazoa</taxon>
        <taxon>Ecdysozoa</taxon>
        <taxon>Arthropoda</taxon>
        <taxon>Hexapoda</taxon>
        <taxon>Insecta</taxon>
        <taxon>Pterygota</taxon>
        <taxon>Neoptera</taxon>
        <taxon>Endopterygota</taxon>
        <taxon>Hymenoptera</taxon>
        <taxon>Apocrita</taxon>
        <taxon>Ichneumonoidea</taxon>
        <taxon>Braconidae</taxon>
        <taxon>Euphorinae</taxon>
        <taxon>Microctonus</taxon>
    </lineage>
</organism>
<evidence type="ECO:0000256" key="1">
    <source>
        <dbReference type="ARBA" id="ARBA00004123"/>
    </source>
</evidence>
<keyword evidence="4 7" id="KW-0863">Zinc-finger</keyword>
<dbReference type="GO" id="GO:0008270">
    <property type="term" value="F:zinc ion binding"/>
    <property type="evidence" value="ECO:0007669"/>
    <property type="project" value="UniProtKB-UniRule"/>
</dbReference>
<comment type="caution">
    <text evidence="12">The sequence shown here is derived from an EMBL/GenBank/DDBJ whole genome shotgun (WGS) entry which is preliminary data.</text>
</comment>
<evidence type="ECO:0000313" key="13">
    <source>
        <dbReference type="Proteomes" id="UP001168990"/>
    </source>
</evidence>
<dbReference type="GO" id="GO:0000981">
    <property type="term" value="F:DNA-binding transcription factor activity, RNA polymerase II-specific"/>
    <property type="evidence" value="ECO:0007669"/>
    <property type="project" value="TreeGrafter"/>
</dbReference>
<dbReference type="SMART" id="SM00868">
    <property type="entry name" value="zf-AD"/>
    <property type="match status" value="2"/>
</dbReference>
<dbReference type="PANTHER" id="PTHR24394">
    <property type="entry name" value="ZINC FINGER PROTEIN"/>
    <property type="match status" value="1"/>
</dbReference>
<keyword evidence="13" id="KW-1185">Reference proteome</keyword>
<evidence type="ECO:0000259" key="10">
    <source>
        <dbReference type="PROSITE" id="PS50157"/>
    </source>
</evidence>
<feature type="domain" description="C2H2-type" evidence="10">
    <location>
        <begin position="456"/>
        <end position="480"/>
    </location>
</feature>
<dbReference type="GO" id="GO:0040029">
    <property type="term" value="P:epigenetic regulation of gene expression"/>
    <property type="evidence" value="ECO:0007669"/>
    <property type="project" value="UniProtKB-ARBA"/>
</dbReference>
<evidence type="ECO:0000256" key="3">
    <source>
        <dbReference type="ARBA" id="ARBA00022737"/>
    </source>
</evidence>
<dbReference type="GO" id="GO:0005634">
    <property type="term" value="C:nucleus"/>
    <property type="evidence" value="ECO:0007669"/>
    <property type="project" value="UniProtKB-SubCell"/>
</dbReference>
<dbReference type="GO" id="GO:0003682">
    <property type="term" value="F:chromatin binding"/>
    <property type="evidence" value="ECO:0007669"/>
    <property type="project" value="UniProtKB-ARBA"/>
</dbReference>
<keyword evidence="2 8" id="KW-0479">Metal-binding</keyword>
<evidence type="ECO:0000256" key="2">
    <source>
        <dbReference type="ARBA" id="ARBA00022723"/>
    </source>
</evidence>
<dbReference type="InterPro" id="IPR012934">
    <property type="entry name" value="Znf_AD"/>
</dbReference>
<dbReference type="SUPFAM" id="SSF57716">
    <property type="entry name" value="Glucocorticoid receptor-like (DNA-binding domain)"/>
    <property type="match status" value="1"/>
</dbReference>
<keyword evidence="6" id="KW-0539">Nucleus</keyword>